<dbReference type="EMBL" id="JACGWT010000003">
    <property type="protein sequence ID" value="MBA8794604.1"/>
    <property type="molecule type" value="Genomic_DNA"/>
</dbReference>
<name>A0A7W3IST1_9ACTN</name>
<dbReference type="Gene3D" id="3.40.33.10">
    <property type="entry name" value="CAP"/>
    <property type="match status" value="1"/>
</dbReference>
<dbReference type="Pfam" id="PF00188">
    <property type="entry name" value="CAP"/>
    <property type="match status" value="1"/>
</dbReference>
<dbReference type="InterPro" id="IPR014044">
    <property type="entry name" value="CAP_dom"/>
</dbReference>
<feature type="domain" description="SCP" evidence="1">
    <location>
        <begin position="64"/>
        <end position="164"/>
    </location>
</feature>
<organism evidence="2 3">
    <name type="scientific">Microlunatus kandeliicorticis</name>
    <dbReference type="NCBI Taxonomy" id="1759536"/>
    <lineage>
        <taxon>Bacteria</taxon>
        <taxon>Bacillati</taxon>
        <taxon>Actinomycetota</taxon>
        <taxon>Actinomycetes</taxon>
        <taxon>Propionibacteriales</taxon>
        <taxon>Propionibacteriaceae</taxon>
        <taxon>Microlunatus</taxon>
    </lineage>
</organism>
<dbReference type="CDD" id="cd05379">
    <property type="entry name" value="CAP_bacterial"/>
    <property type="match status" value="1"/>
</dbReference>
<dbReference type="Proteomes" id="UP000523079">
    <property type="component" value="Unassembled WGS sequence"/>
</dbReference>
<reference evidence="2 3" key="1">
    <citation type="submission" date="2020-07" db="EMBL/GenBank/DDBJ databases">
        <title>Sequencing the genomes of 1000 actinobacteria strains.</title>
        <authorList>
            <person name="Klenk H.-P."/>
        </authorList>
    </citation>
    <scope>NUCLEOTIDE SEQUENCE [LARGE SCALE GENOMIC DNA]</scope>
    <source>
        <strain evidence="2 3">DSM 100723</strain>
    </source>
</reference>
<comment type="caution">
    <text evidence="2">The sequence shown here is derived from an EMBL/GenBank/DDBJ whole genome shotgun (WGS) entry which is preliminary data.</text>
</comment>
<dbReference type="InterPro" id="IPR035940">
    <property type="entry name" value="CAP_sf"/>
</dbReference>
<proteinExistence type="predicted"/>
<dbReference type="SUPFAM" id="SSF55797">
    <property type="entry name" value="PR-1-like"/>
    <property type="match status" value="1"/>
</dbReference>
<evidence type="ECO:0000313" key="2">
    <source>
        <dbReference type="EMBL" id="MBA8794604.1"/>
    </source>
</evidence>
<evidence type="ECO:0000313" key="3">
    <source>
        <dbReference type="Proteomes" id="UP000523079"/>
    </source>
</evidence>
<sequence length="170" mass="18266">MDHFPAAPAPSRPRAALLLGTPVITALIGLSGPPTSADAAQAATKPSATTAFRLQVVKSTVTERTSRHRSTLARQKCLDTLAQAQASRMAKKQTLYHQPLGPVLDRCGLREVGENVAYGFPSAKATVAGWMRSPGHRANILHSSYRRIGVGAVKDSHGRWWVCELFGRTA</sequence>
<evidence type="ECO:0000259" key="1">
    <source>
        <dbReference type="Pfam" id="PF00188"/>
    </source>
</evidence>
<dbReference type="AlphaFoldDB" id="A0A7W3IST1"/>
<accession>A0A7W3IST1</accession>
<dbReference type="RefSeq" id="WP_182560154.1">
    <property type="nucleotide sequence ID" value="NZ_JACGWT010000003.1"/>
</dbReference>
<keyword evidence="3" id="KW-1185">Reference proteome</keyword>
<dbReference type="PANTHER" id="PTHR31157">
    <property type="entry name" value="SCP DOMAIN-CONTAINING PROTEIN"/>
    <property type="match status" value="1"/>
</dbReference>
<gene>
    <name evidence="2" type="ORF">FHX74_002223</name>
</gene>
<dbReference type="PANTHER" id="PTHR31157:SF1">
    <property type="entry name" value="SCP DOMAIN-CONTAINING PROTEIN"/>
    <property type="match status" value="1"/>
</dbReference>
<protein>
    <submittedName>
        <fullName evidence="2">Uncharacterized protein YkwD</fullName>
    </submittedName>
</protein>